<evidence type="ECO:0000313" key="1">
    <source>
        <dbReference type="EMBL" id="KAL0484180.1"/>
    </source>
</evidence>
<accession>A0AAW2Z4A3</accession>
<gene>
    <name evidence="1" type="ORF">AKO1_004787</name>
</gene>
<protein>
    <submittedName>
        <fullName evidence="1">Uncharacterized protein</fullName>
    </submittedName>
</protein>
<sequence length="135" mass="15766">MVPIIISALQYRYLDPSILVRLCRTLRNLIVRRRQVGKLLETIKYVGHRPAQILLCKLVLFVVPTATLFGLPLRTDMIDRINLGSYESKYLRTEVRSPIDKMEMAAMYRSDRIAIYEILNANDNRGRGCHPWQNY</sequence>
<name>A0AAW2Z4A3_9EUKA</name>
<dbReference type="EMBL" id="JAOPGA020001028">
    <property type="protein sequence ID" value="KAL0484180.1"/>
    <property type="molecule type" value="Genomic_DNA"/>
</dbReference>
<organism evidence="1 2">
    <name type="scientific">Acrasis kona</name>
    <dbReference type="NCBI Taxonomy" id="1008807"/>
    <lineage>
        <taxon>Eukaryota</taxon>
        <taxon>Discoba</taxon>
        <taxon>Heterolobosea</taxon>
        <taxon>Tetramitia</taxon>
        <taxon>Eutetramitia</taxon>
        <taxon>Acrasidae</taxon>
        <taxon>Acrasis</taxon>
    </lineage>
</organism>
<dbReference type="AlphaFoldDB" id="A0AAW2Z4A3"/>
<comment type="caution">
    <text evidence="1">The sequence shown here is derived from an EMBL/GenBank/DDBJ whole genome shotgun (WGS) entry which is preliminary data.</text>
</comment>
<dbReference type="Proteomes" id="UP001431209">
    <property type="component" value="Unassembled WGS sequence"/>
</dbReference>
<evidence type="ECO:0000313" key="2">
    <source>
        <dbReference type="Proteomes" id="UP001431209"/>
    </source>
</evidence>
<keyword evidence="2" id="KW-1185">Reference proteome</keyword>
<proteinExistence type="predicted"/>
<reference evidence="1 2" key="1">
    <citation type="submission" date="2024-03" db="EMBL/GenBank/DDBJ databases">
        <title>The Acrasis kona genome and developmental transcriptomes reveal deep origins of eukaryotic multicellular pathways.</title>
        <authorList>
            <person name="Sheikh S."/>
            <person name="Fu C.-J."/>
            <person name="Brown M.W."/>
            <person name="Baldauf S.L."/>
        </authorList>
    </citation>
    <scope>NUCLEOTIDE SEQUENCE [LARGE SCALE GENOMIC DNA]</scope>
    <source>
        <strain evidence="1 2">ATCC MYA-3509</strain>
    </source>
</reference>